<dbReference type="InterPro" id="IPR003439">
    <property type="entry name" value="ABC_transporter-like_ATP-bd"/>
</dbReference>
<feature type="transmembrane region" description="Helical" evidence="9">
    <location>
        <begin position="225"/>
        <end position="247"/>
    </location>
</feature>
<evidence type="ECO:0000313" key="12">
    <source>
        <dbReference type="Proteomes" id="UP001589870"/>
    </source>
</evidence>
<dbReference type="InterPro" id="IPR043428">
    <property type="entry name" value="LivM-like"/>
</dbReference>
<dbReference type="GO" id="GO:0005524">
    <property type="term" value="F:ATP binding"/>
    <property type="evidence" value="ECO:0007669"/>
    <property type="project" value="UniProtKB-KW"/>
</dbReference>
<evidence type="ECO:0000256" key="7">
    <source>
        <dbReference type="ARBA" id="ARBA00022989"/>
    </source>
</evidence>
<evidence type="ECO:0000256" key="1">
    <source>
        <dbReference type="ARBA" id="ARBA00004651"/>
    </source>
</evidence>
<feature type="transmembrane region" description="Helical" evidence="9">
    <location>
        <begin position="100"/>
        <end position="120"/>
    </location>
</feature>
<proteinExistence type="predicted"/>
<dbReference type="InterPro" id="IPR001851">
    <property type="entry name" value="ABC_transp_permease"/>
</dbReference>
<dbReference type="PANTHER" id="PTHR45772">
    <property type="entry name" value="CONSERVED COMPONENT OF ABC TRANSPORTER FOR NATURAL AMINO ACIDS-RELATED"/>
    <property type="match status" value="1"/>
</dbReference>
<evidence type="ECO:0000313" key="11">
    <source>
        <dbReference type="EMBL" id="MFC0861412.1"/>
    </source>
</evidence>
<dbReference type="Gene3D" id="3.40.50.300">
    <property type="entry name" value="P-loop containing nucleotide triphosphate hydrolases"/>
    <property type="match status" value="1"/>
</dbReference>
<dbReference type="CDD" id="cd06581">
    <property type="entry name" value="TM_PBP1_LivM_like"/>
    <property type="match status" value="1"/>
</dbReference>
<dbReference type="Proteomes" id="UP001589870">
    <property type="component" value="Unassembled WGS sequence"/>
</dbReference>
<evidence type="ECO:0000259" key="10">
    <source>
        <dbReference type="PROSITE" id="PS50893"/>
    </source>
</evidence>
<keyword evidence="6 11" id="KW-0067">ATP-binding</keyword>
<organism evidence="11 12">
    <name type="scientific">Sphaerimonospora cavernae</name>
    <dbReference type="NCBI Taxonomy" id="1740611"/>
    <lineage>
        <taxon>Bacteria</taxon>
        <taxon>Bacillati</taxon>
        <taxon>Actinomycetota</taxon>
        <taxon>Actinomycetes</taxon>
        <taxon>Streptosporangiales</taxon>
        <taxon>Streptosporangiaceae</taxon>
        <taxon>Sphaerimonospora</taxon>
    </lineage>
</organism>
<evidence type="ECO:0000256" key="2">
    <source>
        <dbReference type="ARBA" id="ARBA00022448"/>
    </source>
</evidence>
<keyword evidence="4 9" id="KW-0812">Transmembrane</keyword>
<protein>
    <submittedName>
        <fullName evidence="11">ATP-binding cassette domain-containing protein</fullName>
    </submittedName>
</protein>
<dbReference type="PROSITE" id="PS50893">
    <property type="entry name" value="ABC_TRANSPORTER_2"/>
    <property type="match status" value="1"/>
</dbReference>
<evidence type="ECO:0000256" key="4">
    <source>
        <dbReference type="ARBA" id="ARBA00022692"/>
    </source>
</evidence>
<accession>A0ABV6U090</accession>
<evidence type="ECO:0000256" key="9">
    <source>
        <dbReference type="SAM" id="Phobius"/>
    </source>
</evidence>
<dbReference type="InterPro" id="IPR027417">
    <property type="entry name" value="P-loop_NTPase"/>
</dbReference>
<comment type="subcellular location">
    <subcellularLocation>
        <location evidence="1">Cell membrane</location>
        <topology evidence="1">Multi-pass membrane protein</topology>
    </subcellularLocation>
</comment>
<gene>
    <name evidence="11" type="ORF">ACFHYQ_03780</name>
</gene>
<keyword evidence="5" id="KW-0547">Nucleotide-binding</keyword>
<feature type="transmembrane region" description="Helical" evidence="9">
    <location>
        <begin position="25"/>
        <end position="46"/>
    </location>
</feature>
<name>A0ABV6U090_9ACTN</name>
<feature type="domain" description="ABC transporter" evidence="10">
    <location>
        <begin position="364"/>
        <end position="611"/>
    </location>
</feature>
<feature type="transmembrane region" description="Helical" evidence="9">
    <location>
        <begin position="298"/>
        <end position="320"/>
    </location>
</feature>
<dbReference type="SMART" id="SM00382">
    <property type="entry name" value="AAA"/>
    <property type="match status" value="1"/>
</dbReference>
<feature type="transmembrane region" description="Helical" evidence="9">
    <location>
        <begin position="253"/>
        <end position="286"/>
    </location>
</feature>
<comment type="caution">
    <text evidence="11">The sequence shown here is derived from an EMBL/GenBank/DDBJ whole genome shotgun (WGS) entry which is preliminary data.</text>
</comment>
<dbReference type="CDD" id="cd03219">
    <property type="entry name" value="ABC_Mj1267_LivG_branched"/>
    <property type="match status" value="1"/>
</dbReference>
<dbReference type="EMBL" id="JBHMQT010000003">
    <property type="protein sequence ID" value="MFC0861412.1"/>
    <property type="molecule type" value="Genomic_DNA"/>
</dbReference>
<dbReference type="InterPro" id="IPR051120">
    <property type="entry name" value="ABC_AA/LPS_Transport"/>
</dbReference>
<keyword evidence="2" id="KW-0813">Transport</keyword>
<reference evidence="11 12" key="1">
    <citation type="submission" date="2024-09" db="EMBL/GenBank/DDBJ databases">
        <authorList>
            <person name="Sun Q."/>
            <person name="Mori K."/>
        </authorList>
    </citation>
    <scope>NUCLEOTIDE SEQUENCE [LARGE SCALE GENOMIC DNA]</scope>
    <source>
        <strain evidence="11 12">TBRC 1851</strain>
    </source>
</reference>
<dbReference type="Pfam" id="PF02653">
    <property type="entry name" value="BPD_transp_2"/>
    <property type="match status" value="1"/>
</dbReference>
<keyword evidence="8 9" id="KW-0472">Membrane</keyword>
<evidence type="ECO:0000256" key="3">
    <source>
        <dbReference type="ARBA" id="ARBA00022475"/>
    </source>
</evidence>
<sequence>MTQSPITARGPILEVWRLLRVIPSWIFPLAVGIIVLVLPALGLDFATTRQIQLACVLALLVSGLNLSHGYAGELALGQAAMYAAGAYTAGLLSKAGHTDITLQFLLAGAAALLVGLLSGIPGLRLGGWSLAMTSFFLILLVPDILAIFSKQTGGRNGLSGIEGPTLFGTALDADAFYHVIVAVTIVWFAVMRNIVVSRHGVAFRVLKKSPVLASSMGISVFRMKLLAYAVGAVPAGLAGALFANLDLYISPEAFGFVVAVTVLAASILGGSTSVYGAALGAAIMQFGPNQATEFKEYALVFTGAFLIVGGVLLKGGLAGLCRGVVKRLDRRLQAANATRSVAPAGHDDTGAPAIGTDEIKGASLEIDGLSKSFGGNQALKDVRLSAPPGRVTALIGPNGSGKTTLLNMVCGFYRTDSGTIKVGERQLQGSAPYRVARAGVARTFQTPNIPEGVTVLEAASSGRFSGHRASVFDAIFRTPRFRRVRAGDLHEAERALTLVGMSHLRDEEATSLPLGMRRLLEVARALVARPGVLLLDEVASGLDEDEVARLAGLIRRIRAAGGTVVLVEHNFRLVLDLADDIFVLAHGQVIASGPPEAIEKNPRVLSEYLGIDTESAGGRARVAELTEAHSGGEGESR</sequence>
<keyword evidence="7 9" id="KW-1133">Transmembrane helix</keyword>
<evidence type="ECO:0000256" key="6">
    <source>
        <dbReference type="ARBA" id="ARBA00022840"/>
    </source>
</evidence>
<dbReference type="Pfam" id="PF00005">
    <property type="entry name" value="ABC_tran"/>
    <property type="match status" value="1"/>
</dbReference>
<evidence type="ECO:0000256" key="8">
    <source>
        <dbReference type="ARBA" id="ARBA00023136"/>
    </source>
</evidence>
<feature type="transmembrane region" description="Helical" evidence="9">
    <location>
        <begin position="127"/>
        <end position="148"/>
    </location>
</feature>
<keyword evidence="3" id="KW-1003">Cell membrane</keyword>
<evidence type="ECO:0000256" key="5">
    <source>
        <dbReference type="ARBA" id="ARBA00022741"/>
    </source>
</evidence>
<dbReference type="RefSeq" id="WP_394299607.1">
    <property type="nucleotide sequence ID" value="NZ_JBHMQT010000003.1"/>
</dbReference>
<keyword evidence="12" id="KW-1185">Reference proteome</keyword>
<feature type="transmembrane region" description="Helical" evidence="9">
    <location>
        <begin position="175"/>
        <end position="195"/>
    </location>
</feature>
<dbReference type="SUPFAM" id="SSF52540">
    <property type="entry name" value="P-loop containing nucleoside triphosphate hydrolases"/>
    <property type="match status" value="1"/>
</dbReference>
<dbReference type="InterPro" id="IPR003593">
    <property type="entry name" value="AAA+_ATPase"/>
</dbReference>